<dbReference type="VEuPathDB" id="FungiDB:Z520_05534"/>
<dbReference type="GO" id="GO:0008239">
    <property type="term" value="F:dipeptidyl-peptidase activity"/>
    <property type="evidence" value="ECO:0007669"/>
    <property type="project" value="InterPro"/>
</dbReference>
<dbReference type="SUPFAM" id="SSF49785">
    <property type="entry name" value="Galactose-binding domain-like"/>
    <property type="match status" value="1"/>
</dbReference>
<protein>
    <recommendedName>
        <fullName evidence="2">Xaa-Pro dipeptidyl-peptidase C-terminal domain-containing protein</fullName>
    </recommendedName>
</protein>
<dbReference type="Pfam" id="PF08530">
    <property type="entry name" value="PepX_C"/>
    <property type="match status" value="1"/>
</dbReference>
<feature type="domain" description="Xaa-Pro dipeptidyl-peptidase C-terminal" evidence="2">
    <location>
        <begin position="333"/>
        <end position="591"/>
    </location>
</feature>
<dbReference type="InterPro" id="IPR008979">
    <property type="entry name" value="Galactose-bd-like_sf"/>
</dbReference>
<reference evidence="3 4" key="1">
    <citation type="submission" date="2015-01" db="EMBL/GenBank/DDBJ databases">
        <title>The Genome Sequence of Fonsecaea multimorphosa CBS 102226.</title>
        <authorList>
            <consortium name="The Broad Institute Genomics Platform"/>
            <person name="Cuomo C."/>
            <person name="de Hoog S."/>
            <person name="Gorbushina A."/>
            <person name="Stielow B."/>
            <person name="Teixiera M."/>
            <person name="Abouelleil A."/>
            <person name="Chapman S.B."/>
            <person name="Priest M."/>
            <person name="Young S.K."/>
            <person name="Wortman J."/>
            <person name="Nusbaum C."/>
            <person name="Birren B."/>
        </authorList>
    </citation>
    <scope>NUCLEOTIDE SEQUENCE [LARGE SCALE GENOMIC DNA]</scope>
    <source>
        <strain evidence="3 4">CBS 102226</strain>
    </source>
</reference>
<dbReference type="InterPro" id="IPR029058">
    <property type="entry name" value="AB_hydrolase_fold"/>
</dbReference>
<dbReference type="GeneID" id="27711280"/>
<evidence type="ECO:0000313" key="3">
    <source>
        <dbReference type="EMBL" id="KIX99073.1"/>
    </source>
</evidence>
<dbReference type="SMART" id="SM00939">
    <property type="entry name" value="PepX_C"/>
    <property type="match status" value="1"/>
</dbReference>
<keyword evidence="1" id="KW-0378">Hydrolase</keyword>
<sequence length="595" mass="67524">MASSKSQQQFPDLEWAKLLPPGEHPNFVTYPFQPGKTILPKGHTRFPGRRAFPVEAIFDRDVAIPMRDGIKIFADIFRPVDSDSGTKVPAIIPWSPYGKTGSGGQQYEVMAPFRVGLRLDQTSGYEKFEGPDPADWIHRGYAIVNVDARGANHSEGNIVFWGHQEAEDVYDTIDWISKQPWNNGSVGMAGNSWLSIAQINYASRLEHPALKALAPWEGRNDVYRDTMYRGGRKHNPYLHKFLLAGFAGPNSAENLPAMVAKRPFYDDYWDSKFIHTEKINVPLYLVASYSSQLHSRSAFHTFRTAKTPEKWLRVHPYFEWYDLYRPEIVDDLEKYFNRFLKGIENGWERDTPRVRLSLLGFEAGGGALQTVRERPEHEWPLARVRLTKLYLDASTMTLQKLSVKEDSTVSHSSTNPKSISDFTYHFAEYTELAGYAKVKLWVSCKDHDDLDVVVQIRKVSKDGKLLQHLNYPCPVPIEEVPDLNIAKFLGPQGILRASHRITKVDELSTDQEIFYKHDRREAIPPGTIVPLEITLWPMGMVFAPGEGIALRISGFDMSLPETDRISGASLNNENVGEHEVHTGGKHDSFLVLPFV</sequence>
<evidence type="ECO:0000256" key="1">
    <source>
        <dbReference type="ARBA" id="ARBA00022801"/>
    </source>
</evidence>
<name>A0A0D2KQT1_9EURO</name>
<dbReference type="InterPro" id="IPR005674">
    <property type="entry name" value="CocE/Ser_esterase"/>
</dbReference>
<proteinExistence type="predicted"/>
<evidence type="ECO:0000313" key="4">
    <source>
        <dbReference type="Proteomes" id="UP000053411"/>
    </source>
</evidence>
<dbReference type="InterPro" id="IPR000383">
    <property type="entry name" value="Xaa-Pro-like_dom"/>
</dbReference>
<dbReference type="PANTHER" id="PTHR43056">
    <property type="entry name" value="PEPTIDASE S9 PROLYL OLIGOPEPTIDASE"/>
    <property type="match status" value="1"/>
</dbReference>
<dbReference type="EMBL" id="KN848070">
    <property type="protein sequence ID" value="KIX99073.1"/>
    <property type="molecule type" value="Genomic_DNA"/>
</dbReference>
<dbReference type="InterPro" id="IPR050585">
    <property type="entry name" value="Xaa-Pro_dipeptidyl-ppase/CocE"/>
</dbReference>
<dbReference type="SUPFAM" id="SSF53474">
    <property type="entry name" value="alpha/beta-Hydrolases"/>
    <property type="match status" value="1"/>
</dbReference>
<keyword evidence="4" id="KW-1185">Reference proteome</keyword>
<dbReference type="PANTHER" id="PTHR43056:SF10">
    <property type="entry name" value="COCE_NOND FAMILY, PUTATIVE (AFU_ORTHOLOGUE AFUA_7G00600)-RELATED"/>
    <property type="match status" value="1"/>
</dbReference>
<dbReference type="Gene3D" id="3.40.50.1820">
    <property type="entry name" value="alpha/beta hydrolase"/>
    <property type="match status" value="1"/>
</dbReference>
<dbReference type="InterPro" id="IPR013736">
    <property type="entry name" value="Xaa-Pro_dipept_C"/>
</dbReference>
<dbReference type="AlphaFoldDB" id="A0A0D2KQT1"/>
<evidence type="ECO:0000259" key="2">
    <source>
        <dbReference type="SMART" id="SM00939"/>
    </source>
</evidence>
<accession>A0A0D2KQT1</accession>
<dbReference type="RefSeq" id="XP_016633196.1">
    <property type="nucleotide sequence ID" value="XM_016776037.1"/>
</dbReference>
<dbReference type="Proteomes" id="UP000053411">
    <property type="component" value="Unassembled WGS sequence"/>
</dbReference>
<dbReference type="OrthoDB" id="2578740at2759"/>
<dbReference type="Gene3D" id="1.10.3020.20">
    <property type="match status" value="1"/>
</dbReference>
<gene>
    <name evidence="3" type="ORF">Z520_05534</name>
</gene>
<dbReference type="Gene3D" id="2.60.120.260">
    <property type="entry name" value="Galactose-binding domain-like"/>
    <property type="match status" value="1"/>
</dbReference>
<dbReference type="Pfam" id="PF02129">
    <property type="entry name" value="Peptidase_S15"/>
    <property type="match status" value="1"/>
</dbReference>
<organism evidence="3 4">
    <name type="scientific">Fonsecaea multimorphosa CBS 102226</name>
    <dbReference type="NCBI Taxonomy" id="1442371"/>
    <lineage>
        <taxon>Eukaryota</taxon>
        <taxon>Fungi</taxon>
        <taxon>Dikarya</taxon>
        <taxon>Ascomycota</taxon>
        <taxon>Pezizomycotina</taxon>
        <taxon>Eurotiomycetes</taxon>
        <taxon>Chaetothyriomycetidae</taxon>
        <taxon>Chaetothyriales</taxon>
        <taxon>Herpotrichiellaceae</taxon>
        <taxon>Fonsecaea</taxon>
    </lineage>
</organism>
<dbReference type="NCBIfam" id="TIGR00976">
    <property type="entry name" value="CocE_NonD"/>
    <property type="match status" value="1"/>
</dbReference>